<dbReference type="Gene3D" id="3.40.50.720">
    <property type="entry name" value="NAD(P)-binding Rossmann-like Domain"/>
    <property type="match status" value="1"/>
</dbReference>
<dbReference type="InterPro" id="IPR036291">
    <property type="entry name" value="NAD(P)-bd_dom_sf"/>
</dbReference>
<protein>
    <submittedName>
        <fullName evidence="7">NAD(P)-dependent oxidoreductase</fullName>
        <ecNumber evidence="7">1.1.-.-</ecNumber>
    </submittedName>
</protein>
<sequence length="309" mass="31002">MTIRSIAVIGLGAMGLPMAARLAAGGFEVRGFDPVDQRRQLATAAGVRPADSIRTAADGADCVLLAVRDGAQAEQALFGPDGAEPALHPGTAVIVTSTIGAAAVGALAAAVAERGALFVDAPVSGGPRRAGEGDLLVVVGAPDAAIEGVRPVLDRLASTLTIVGPRPGDGQLLKTINQLLAGVHIAAAAEAIALARGAGLEPGVVVEALSTGAAGSFMLQDRGPRMLEALTGDPEVRSRVDIFVKDMALVAGLAAETHVPTPLAAAAGQLYLLAERAGLGAHDDSTVVTLLTGGAARTPEPDENRGERR</sequence>
<keyword evidence="4" id="KW-0732">Signal</keyword>
<dbReference type="InterPro" id="IPR029154">
    <property type="entry name" value="HIBADH-like_NADP-bd"/>
</dbReference>
<dbReference type="EC" id="1.1.-.-" evidence="7"/>
<dbReference type="EMBL" id="JBHSCN010000005">
    <property type="protein sequence ID" value="MFC4244091.1"/>
    <property type="molecule type" value="Genomic_DNA"/>
</dbReference>
<dbReference type="PIRSF" id="PIRSF000103">
    <property type="entry name" value="HIBADH"/>
    <property type="match status" value="1"/>
</dbReference>
<dbReference type="GO" id="GO:0016491">
    <property type="term" value="F:oxidoreductase activity"/>
    <property type="evidence" value="ECO:0007669"/>
    <property type="project" value="UniProtKB-KW"/>
</dbReference>
<feature type="domain" description="6-phosphogluconate dehydrogenase NADP-binding" evidence="5">
    <location>
        <begin position="5"/>
        <end position="164"/>
    </location>
</feature>
<name>A0ABV8Q6T8_9MICO</name>
<feature type="signal peptide" evidence="4">
    <location>
        <begin position="1"/>
        <end position="19"/>
    </location>
</feature>
<feature type="domain" description="3-hydroxyisobutyrate dehydrogenase-like NAD-binding" evidence="6">
    <location>
        <begin position="168"/>
        <end position="290"/>
    </location>
</feature>
<organism evidence="7 8">
    <name type="scientific">Gryllotalpicola reticulitermitis</name>
    <dbReference type="NCBI Taxonomy" id="1184153"/>
    <lineage>
        <taxon>Bacteria</taxon>
        <taxon>Bacillati</taxon>
        <taxon>Actinomycetota</taxon>
        <taxon>Actinomycetes</taxon>
        <taxon>Micrococcales</taxon>
        <taxon>Microbacteriaceae</taxon>
        <taxon>Gryllotalpicola</taxon>
    </lineage>
</organism>
<dbReference type="InterPro" id="IPR008927">
    <property type="entry name" value="6-PGluconate_DH-like_C_sf"/>
</dbReference>
<evidence type="ECO:0000256" key="2">
    <source>
        <dbReference type="ARBA" id="ARBA00023002"/>
    </source>
</evidence>
<evidence type="ECO:0000256" key="3">
    <source>
        <dbReference type="ARBA" id="ARBA00023027"/>
    </source>
</evidence>
<gene>
    <name evidence="7" type="ORF">ACFOYW_11970</name>
</gene>
<dbReference type="SUPFAM" id="SSF51735">
    <property type="entry name" value="NAD(P)-binding Rossmann-fold domains"/>
    <property type="match status" value="1"/>
</dbReference>
<dbReference type="PROSITE" id="PS00895">
    <property type="entry name" value="3_HYDROXYISOBUT_DH"/>
    <property type="match status" value="1"/>
</dbReference>
<dbReference type="InterPro" id="IPR015815">
    <property type="entry name" value="HIBADH-related"/>
</dbReference>
<dbReference type="PANTHER" id="PTHR43060">
    <property type="entry name" value="3-HYDROXYISOBUTYRATE DEHYDROGENASE-LIKE 1, MITOCHONDRIAL-RELATED"/>
    <property type="match status" value="1"/>
</dbReference>
<dbReference type="Proteomes" id="UP001595900">
    <property type="component" value="Unassembled WGS sequence"/>
</dbReference>
<evidence type="ECO:0000259" key="6">
    <source>
        <dbReference type="Pfam" id="PF14833"/>
    </source>
</evidence>
<comment type="similarity">
    <text evidence="1">Belongs to the HIBADH-related family.</text>
</comment>
<feature type="chain" id="PRO_5047342392" evidence="4">
    <location>
        <begin position="20"/>
        <end position="309"/>
    </location>
</feature>
<dbReference type="Gene3D" id="1.10.1040.10">
    <property type="entry name" value="N-(1-d-carboxylethyl)-l-norvaline Dehydrogenase, domain 2"/>
    <property type="match status" value="1"/>
</dbReference>
<keyword evidence="3" id="KW-0520">NAD</keyword>
<keyword evidence="8" id="KW-1185">Reference proteome</keyword>
<dbReference type="InterPro" id="IPR002204">
    <property type="entry name" value="3-OH-isobutyrate_DH-rel_CS"/>
</dbReference>
<dbReference type="PANTHER" id="PTHR43060:SF15">
    <property type="entry name" value="3-HYDROXYISOBUTYRATE DEHYDROGENASE-LIKE 1, MITOCHONDRIAL-RELATED"/>
    <property type="match status" value="1"/>
</dbReference>
<dbReference type="Pfam" id="PF03446">
    <property type="entry name" value="NAD_binding_2"/>
    <property type="match status" value="1"/>
</dbReference>
<dbReference type="Pfam" id="PF14833">
    <property type="entry name" value="NAD_binding_11"/>
    <property type="match status" value="1"/>
</dbReference>
<reference evidence="8" key="1">
    <citation type="journal article" date="2019" name="Int. J. Syst. Evol. Microbiol.">
        <title>The Global Catalogue of Microorganisms (GCM) 10K type strain sequencing project: providing services to taxonomists for standard genome sequencing and annotation.</title>
        <authorList>
            <consortium name="The Broad Institute Genomics Platform"/>
            <consortium name="The Broad Institute Genome Sequencing Center for Infectious Disease"/>
            <person name="Wu L."/>
            <person name="Ma J."/>
        </authorList>
    </citation>
    <scope>NUCLEOTIDE SEQUENCE [LARGE SCALE GENOMIC DNA]</scope>
    <source>
        <strain evidence="8">CGMCC 1.10363</strain>
    </source>
</reference>
<dbReference type="InterPro" id="IPR006115">
    <property type="entry name" value="6PGDH_NADP-bd"/>
</dbReference>
<proteinExistence type="inferred from homology"/>
<evidence type="ECO:0000259" key="5">
    <source>
        <dbReference type="Pfam" id="PF03446"/>
    </source>
</evidence>
<dbReference type="InterPro" id="IPR013328">
    <property type="entry name" value="6PGD_dom2"/>
</dbReference>
<evidence type="ECO:0000256" key="4">
    <source>
        <dbReference type="SAM" id="SignalP"/>
    </source>
</evidence>
<evidence type="ECO:0000313" key="7">
    <source>
        <dbReference type="EMBL" id="MFC4244091.1"/>
    </source>
</evidence>
<dbReference type="RefSeq" id="WP_390229157.1">
    <property type="nucleotide sequence ID" value="NZ_JBHSCN010000005.1"/>
</dbReference>
<dbReference type="SUPFAM" id="SSF48179">
    <property type="entry name" value="6-phosphogluconate dehydrogenase C-terminal domain-like"/>
    <property type="match status" value="1"/>
</dbReference>
<evidence type="ECO:0000256" key="1">
    <source>
        <dbReference type="ARBA" id="ARBA00009080"/>
    </source>
</evidence>
<comment type="caution">
    <text evidence="7">The sequence shown here is derived from an EMBL/GenBank/DDBJ whole genome shotgun (WGS) entry which is preliminary data.</text>
</comment>
<accession>A0ABV8Q6T8</accession>
<keyword evidence="2 7" id="KW-0560">Oxidoreductase</keyword>
<evidence type="ECO:0000313" key="8">
    <source>
        <dbReference type="Proteomes" id="UP001595900"/>
    </source>
</evidence>